<evidence type="ECO:0000313" key="1">
    <source>
        <dbReference type="EMBL" id="QHS78514.1"/>
    </source>
</evidence>
<sequence>MIFSYNFADILTNMEIKNSIVHKNNAIISED</sequence>
<organism evidence="1">
    <name type="scientific">viral metagenome</name>
    <dbReference type="NCBI Taxonomy" id="1070528"/>
    <lineage>
        <taxon>unclassified sequences</taxon>
        <taxon>metagenomes</taxon>
        <taxon>organismal metagenomes</taxon>
    </lineage>
</organism>
<accession>A0A6C0AFE1</accession>
<proteinExistence type="predicted"/>
<name>A0A6C0AFE1_9ZZZZ</name>
<protein>
    <submittedName>
        <fullName evidence="1">Uncharacterized protein</fullName>
    </submittedName>
</protein>
<reference evidence="1" key="1">
    <citation type="journal article" date="2020" name="Nature">
        <title>Giant virus diversity and host interactions through global metagenomics.</title>
        <authorList>
            <person name="Schulz F."/>
            <person name="Roux S."/>
            <person name="Paez-Espino D."/>
            <person name="Jungbluth S."/>
            <person name="Walsh D.A."/>
            <person name="Denef V.J."/>
            <person name="McMahon K.D."/>
            <person name="Konstantinidis K.T."/>
            <person name="Eloe-Fadrosh E.A."/>
            <person name="Kyrpides N.C."/>
            <person name="Woyke T."/>
        </authorList>
    </citation>
    <scope>NUCLEOTIDE SEQUENCE</scope>
    <source>
        <strain evidence="1">GVMAG-S-1021933-23</strain>
    </source>
</reference>
<dbReference type="AlphaFoldDB" id="A0A6C0AFE1"/>
<dbReference type="EMBL" id="MN740598">
    <property type="protein sequence ID" value="QHS78514.1"/>
    <property type="molecule type" value="Genomic_DNA"/>
</dbReference>